<gene>
    <name evidence="2" type="ORF">PHMEG_00020311</name>
</gene>
<evidence type="ECO:0000313" key="3">
    <source>
        <dbReference type="Proteomes" id="UP000198211"/>
    </source>
</evidence>
<keyword evidence="1" id="KW-1133">Transmembrane helix</keyword>
<keyword evidence="3" id="KW-1185">Reference proteome</keyword>
<proteinExistence type="predicted"/>
<feature type="transmembrane region" description="Helical" evidence="1">
    <location>
        <begin position="46"/>
        <end position="65"/>
    </location>
</feature>
<organism evidence="2 3">
    <name type="scientific">Phytophthora megakarya</name>
    <dbReference type="NCBI Taxonomy" id="4795"/>
    <lineage>
        <taxon>Eukaryota</taxon>
        <taxon>Sar</taxon>
        <taxon>Stramenopiles</taxon>
        <taxon>Oomycota</taxon>
        <taxon>Peronosporomycetes</taxon>
        <taxon>Peronosporales</taxon>
        <taxon>Peronosporaceae</taxon>
        <taxon>Phytophthora</taxon>
    </lineage>
</organism>
<accession>A0A225VPQ9</accession>
<evidence type="ECO:0000313" key="2">
    <source>
        <dbReference type="EMBL" id="OWZ07315.1"/>
    </source>
</evidence>
<keyword evidence="1" id="KW-0472">Membrane</keyword>
<keyword evidence="1" id="KW-0812">Transmembrane</keyword>
<reference evidence="3" key="1">
    <citation type="submission" date="2017-03" db="EMBL/GenBank/DDBJ databases">
        <title>Phytopthora megakarya and P. palmivora, two closely related causual agents of cacao black pod achieved similar genome size and gene model numbers by different mechanisms.</title>
        <authorList>
            <person name="Ali S."/>
            <person name="Shao J."/>
            <person name="Larry D.J."/>
            <person name="Kronmiller B."/>
            <person name="Shen D."/>
            <person name="Strem M.D."/>
            <person name="Melnick R.L."/>
            <person name="Guiltinan M.J."/>
            <person name="Tyler B.M."/>
            <person name="Meinhardt L.W."/>
            <person name="Bailey B.A."/>
        </authorList>
    </citation>
    <scope>NUCLEOTIDE SEQUENCE [LARGE SCALE GENOMIC DNA]</scope>
    <source>
        <strain evidence="3">zdho120</strain>
    </source>
</reference>
<name>A0A225VPQ9_9STRA</name>
<sequence>MQSAWWNVWRTALYEYLPDLGTNTCHSVGNYGRASWEATGAVYKRVEAFVCGLCWFLVLLLSLILDVPMALYDVLEYLCCGSVGVFVIISVVNLLNFVFQWLTWCSYASYGIAIVGVLTHVWRRGEADGQLDRVAPRAVLSNAFESVRRDAEFR</sequence>
<protein>
    <submittedName>
        <fullName evidence="2">Uncharacterized protein</fullName>
    </submittedName>
</protein>
<feature type="transmembrane region" description="Helical" evidence="1">
    <location>
        <begin position="77"/>
        <end position="95"/>
    </location>
</feature>
<dbReference type="EMBL" id="NBNE01003590">
    <property type="protein sequence ID" value="OWZ07315.1"/>
    <property type="molecule type" value="Genomic_DNA"/>
</dbReference>
<feature type="transmembrane region" description="Helical" evidence="1">
    <location>
        <begin position="101"/>
        <end position="122"/>
    </location>
</feature>
<comment type="caution">
    <text evidence="2">The sequence shown here is derived from an EMBL/GenBank/DDBJ whole genome shotgun (WGS) entry which is preliminary data.</text>
</comment>
<dbReference type="AlphaFoldDB" id="A0A225VPQ9"/>
<dbReference type="Proteomes" id="UP000198211">
    <property type="component" value="Unassembled WGS sequence"/>
</dbReference>
<evidence type="ECO:0000256" key="1">
    <source>
        <dbReference type="SAM" id="Phobius"/>
    </source>
</evidence>